<comment type="caution">
    <text evidence="3">The sequence shown here is derived from an EMBL/GenBank/DDBJ whole genome shotgun (WGS) entry which is preliminary data.</text>
</comment>
<dbReference type="PROSITE" id="PS52050">
    <property type="entry name" value="WYL"/>
    <property type="match status" value="1"/>
</dbReference>
<dbReference type="RefSeq" id="WP_306727472.1">
    <property type="nucleotide sequence ID" value="NZ_JAVDDT010000002.1"/>
</dbReference>
<dbReference type="Pfam" id="PF13280">
    <property type="entry name" value="WYL"/>
    <property type="match status" value="1"/>
</dbReference>
<dbReference type="EMBL" id="JAVDDT010000002">
    <property type="protein sequence ID" value="MDQ2068977.1"/>
    <property type="molecule type" value="Genomic_DNA"/>
</dbReference>
<reference evidence="3 4" key="1">
    <citation type="submission" date="2023-08" db="EMBL/GenBank/DDBJ databases">
        <title>Whole-genome sequencing of halo(alkali)philic microorganisms from hypersaline lakes.</title>
        <authorList>
            <person name="Sorokin D.Y."/>
            <person name="Abbas B."/>
            <person name="Merkel A.Y."/>
        </authorList>
    </citation>
    <scope>NUCLEOTIDE SEQUENCE [LARGE SCALE GENOMIC DNA]</scope>
    <source>
        <strain evidence="3 4">AB-CW4</strain>
    </source>
</reference>
<sequence length="336" mass="38482">MSQDVAKTALRYIRTLERLPRWPYKTTAGELRDRLEDEGFNISKRSVERDLNTFIEYFPVTHDDGRPRGWSWARDARLIELPSMSPATALAFLMLNEFSRPLLPNNMRSFLDQHLDRARHVLEEIRDREPGMSEWSELVAIAPRSQPLLPPRGDENAIRVAYDALLKGVRFQAVYHAASKGGEGREYRINPLGLILRDHLLYLACTLADYEDVRLLALHRMEEAELIDETAWRPKGFDLHGYVRSGVIDIVEGPEIELVADFDAQAAQHLKETPLSKQQTLEELDGERIRVTATVQNTKQLRWWLQGFAAAVEVIKPQSLREEMAAGARALAARYE</sequence>
<dbReference type="InterPro" id="IPR051534">
    <property type="entry name" value="CBASS_pafABC_assoc_protein"/>
</dbReference>
<dbReference type="InterPro" id="IPR026881">
    <property type="entry name" value="WYL_dom"/>
</dbReference>
<organism evidence="3 4">
    <name type="scientific">Natronospira bacteriovora</name>
    <dbReference type="NCBI Taxonomy" id="3069753"/>
    <lineage>
        <taxon>Bacteria</taxon>
        <taxon>Pseudomonadati</taxon>
        <taxon>Pseudomonadota</taxon>
        <taxon>Gammaproteobacteria</taxon>
        <taxon>Natronospirales</taxon>
        <taxon>Natronospiraceae</taxon>
        <taxon>Natronospira</taxon>
    </lineage>
</organism>
<protein>
    <submittedName>
        <fullName evidence="3">WYL domain-containing protein</fullName>
    </submittedName>
</protein>
<evidence type="ECO:0000259" key="1">
    <source>
        <dbReference type="Pfam" id="PF13280"/>
    </source>
</evidence>
<keyword evidence="4" id="KW-1185">Reference proteome</keyword>
<dbReference type="Proteomes" id="UP001239019">
    <property type="component" value="Unassembled WGS sequence"/>
</dbReference>
<dbReference type="PANTHER" id="PTHR34580:SF1">
    <property type="entry name" value="PROTEIN PAFC"/>
    <property type="match status" value="1"/>
</dbReference>
<name>A0ABU0W4N8_9GAMM</name>
<dbReference type="PANTHER" id="PTHR34580">
    <property type="match status" value="1"/>
</dbReference>
<evidence type="ECO:0000313" key="3">
    <source>
        <dbReference type="EMBL" id="MDQ2068977.1"/>
    </source>
</evidence>
<evidence type="ECO:0000313" key="4">
    <source>
        <dbReference type="Proteomes" id="UP001239019"/>
    </source>
</evidence>
<accession>A0ABU0W4N8</accession>
<gene>
    <name evidence="3" type="ORF">RBH19_03725</name>
</gene>
<proteinExistence type="predicted"/>
<evidence type="ECO:0000259" key="2">
    <source>
        <dbReference type="Pfam" id="PF25583"/>
    </source>
</evidence>
<feature type="domain" description="WYL" evidence="1">
    <location>
        <begin position="159"/>
        <end position="225"/>
    </location>
</feature>
<dbReference type="InterPro" id="IPR057727">
    <property type="entry name" value="WCX_dom"/>
</dbReference>
<dbReference type="Pfam" id="PF25583">
    <property type="entry name" value="WCX"/>
    <property type="match status" value="1"/>
</dbReference>
<feature type="domain" description="WCX" evidence="2">
    <location>
        <begin position="255"/>
        <end position="332"/>
    </location>
</feature>